<evidence type="ECO:0000313" key="3">
    <source>
        <dbReference type="Proteomes" id="UP000410492"/>
    </source>
</evidence>
<dbReference type="PANTHER" id="PTHR39953:SF1">
    <property type="entry name" value="RE54151P"/>
    <property type="match status" value="1"/>
</dbReference>
<keyword evidence="3" id="KW-1185">Reference proteome</keyword>
<name>A0A653CGS1_CALMS</name>
<dbReference type="SUPFAM" id="SSF52980">
    <property type="entry name" value="Restriction endonuclease-like"/>
    <property type="match status" value="1"/>
</dbReference>
<proteinExistence type="predicted"/>
<evidence type="ECO:0000259" key="1">
    <source>
        <dbReference type="Pfam" id="PF09588"/>
    </source>
</evidence>
<dbReference type="OrthoDB" id="6709040at2759"/>
<dbReference type="Proteomes" id="UP000410492">
    <property type="component" value="Unassembled WGS sequence"/>
</dbReference>
<dbReference type="Pfam" id="PF09588">
    <property type="entry name" value="YqaJ"/>
    <property type="match status" value="1"/>
</dbReference>
<sequence length="201" mass="22536">MDAVSCENVSEETRDQSSSGAWFEVRYARITASKLYEAAHCTTVDGCLVETILGATKLKPTKAMRRGLSLEDEVLDVVCKKKKIKARKVGIFLNNKYPIFAASPDALSADFCIEIKCPSKDSTFKQYLKNNEITKKPMAQMQLQMLLVGREKGLFCVASPDFEQSRDVSIVEVESNIAFCENLLQKATSFWQKAIFSKLLK</sequence>
<dbReference type="InterPro" id="IPR011604">
    <property type="entry name" value="PDDEXK-like_dom_sf"/>
</dbReference>
<gene>
    <name evidence="2" type="ORF">CALMAC_LOCUS8889</name>
</gene>
<dbReference type="CDD" id="cd22343">
    <property type="entry name" value="PDDEXK_lambda_exonuclease-like"/>
    <property type="match status" value="1"/>
</dbReference>
<dbReference type="AlphaFoldDB" id="A0A653CGS1"/>
<accession>A0A653CGS1</accession>
<organism evidence="2 3">
    <name type="scientific">Callosobruchus maculatus</name>
    <name type="common">Southern cowpea weevil</name>
    <name type="synonym">Pulse bruchid</name>
    <dbReference type="NCBI Taxonomy" id="64391"/>
    <lineage>
        <taxon>Eukaryota</taxon>
        <taxon>Metazoa</taxon>
        <taxon>Ecdysozoa</taxon>
        <taxon>Arthropoda</taxon>
        <taxon>Hexapoda</taxon>
        <taxon>Insecta</taxon>
        <taxon>Pterygota</taxon>
        <taxon>Neoptera</taxon>
        <taxon>Endopterygota</taxon>
        <taxon>Coleoptera</taxon>
        <taxon>Polyphaga</taxon>
        <taxon>Cucujiformia</taxon>
        <taxon>Chrysomeloidea</taxon>
        <taxon>Chrysomelidae</taxon>
        <taxon>Bruchinae</taxon>
        <taxon>Bruchini</taxon>
        <taxon>Callosobruchus</taxon>
    </lineage>
</organism>
<protein>
    <recommendedName>
        <fullName evidence="1">YqaJ viral recombinase domain-containing protein</fullName>
    </recommendedName>
</protein>
<dbReference type="InterPro" id="IPR019080">
    <property type="entry name" value="YqaJ_viral_recombinase"/>
</dbReference>
<feature type="domain" description="YqaJ viral recombinase" evidence="1">
    <location>
        <begin position="22"/>
        <end position="149"/>
    </location>
</feature>
<evidence type="ECO:0000313" key="2">
    <source>
        <dbReference type="EMBL" id="VEN46973.1"/>
    </source>
</evidence>
<reference evidence="2 3" key="1">
    <citation type="submission" date="2019-01" db="EMBL/GenBank/DDBJ databases">
        <authorList>
            <person name="Sayadi A."/>
        </authorList>
    </citation>
    <scope>NUCLEOTIDE SEQUENCE [LARGE SCALE GENOMIC DNA]</scope>
</reference>
<dbReference type="InterPro" id="IPR011335">
    <property type="entry name" value="Restrct_endonuc-II-like"/>
</dbReference>
<dbReference type="Gene3D" id="3.90.320.10">
    <property type="match status" value="1"/>
</dbReference>
<dbReference type="GO" id="GO:0006281">
    <property type="term" value="P:DNA repair"/>
    <property type="evidence" value="ECO:0007669"/>
    <property type="project" value="UniProtKB-ARBA"/>
</dbReference>
<dbReference type="PANTHER" id="PTHR39953">
    <property type="entry name" value="RE54151P"/>
    <property type="match status" value="1"/>
</dbReference>
<dbReference type="EMBL" id="CAACVG010007770">
    <property type="protein sequence ID" value="VEN46973.1"/>
    <property type="molecule type" value="Genomic_DNA"/>
</dbReference>